<proteinExistence type="predicted"/>
<reference evidence="3" key="1">
    <citation type="journal article" date="2019" name="Int. J. Syst. Evol. Microbiol.">
        <title>The Global Catalogue of Microorganisms (GCM) 10K type strain sequencing project: providing services to taxonomists for standard genome sequencing and annotation.</title>
        <authorList>
            <consortium name="The Broad Institute Genomics Platform"/>
            <consortium name="The Broad Institute Genome Sequencing Center for Infectious Disease"/>
            <person name="Wu L."/>
            <person name="Ma J."/>
        </authorList>
    </citation>
    <scope>NUCLEOTIDE SEQUENCE [LARGE SCALE GENOMIC DNA]</scope>
    <source>
        <strain evidence="3">JCM 18324</strain>
    </source>
</reference>
<protein>
    <submittedName>
        <fullName evidence="2">Uncharacterized protein</fullName>
    </submittedName>
</protein>
<evidence type="ECO:0000313" key="3">
    <source>
        <dbReference type="Proteomes" id="UP001501147"/>
    </source>
</evidence>
<feature type="compositionally biased region" description="Basic and acidic residues" evidence="1">
    <location>
        <begin position="116"/>
        <end position="126"/>
    </location>
</feature>
<feature type="region of interest" description="Disordered" evidence="1">
    <location>
        <begin position="54"/>
        <end position="126"/>
    </location>
</feature>
<dbReference type="Proteomes" id="UP001501147">
    <property type="component" value="Unassembled WGS sequence"/>
</dbReference>
<feature type="region of interest" description="Disordered" evidence="1">
    <location>
        <begin position="1"/>
        <end position="32"/>
    </location>
</feature>
<evidence type="ECO:0000313" key="2">
    <source>
        <dbReference type="EMBL" id="GAA4791608.1"/>
    </source>
</evidence>
<sequence length="126" mass="13570">MRTSPWTTPPGTTFSSDSTVSTEAPPAPRLASSFLKPMSTPSLFFSVVSVARPSTPYTPQDRGRFPGSLDPVTVRPDRTPLPLPFHDRPAPGLPGRAPVRSAVTRGAPRRAHLRSTRAEGDAQRGR</sequence>
<evidence type="ECO:0000256" key="1">
    <source>
        <dbReference type="SAM" id="MobiDB-lite"/>
    </source>
</evidence>
<dbReference type="EMBL" id="BAABJV010000018">
    <property type="protein sequence ID" value="GAA4791608.1"/>
    <property type="molecule type" value="Genomic_DNA"/>
</dbReference>
<feature type="compositionally biased region" description="Polar residues" evidence="1">
    <location>
        <begin position="1"/>
        <end position="22"/>
    </location>
</feature>
<accession>A0ABP9B794</accession>
<gene>
    <name evidence="2" type="ORF">GCM10023329_49300</name>
</gene>
<name>A0ABP9B794_9ACTN</name>
<keyword evidence="3" id="KW-1185">Reference proteome</keyword>
<comment type="caution">
    <text evidence="2">The sequence shown here is derived from an EMBL/GenBank/DDBJ whole genome shotgun (WGS) entry which is preliminary data.</text>
</comment>
<organism evidence="2 3">
    <name type="scientific">Streptomyces sanyensis</name>
    <dbReference type="NCBI Taxonomy" id="568869"/>
    <lineage>
        <taxon>Bacteria</taxon>
        <taxon>Bacillati</taxon>
        <taxon>Actinomycetota</taxon>
        <taxon>Actinomycetes</taxon>
        <taxon>Kitasatosporales</taxon>
        <taxon>Streptomycetaceae</taxon>
        <taxon>Streptomyces</taxon>
    </lineage>
</organism>